<dbReference type="Pfam" id="PF07883">
    <property type="entry name" value="Cupin_2"/>
    <property type="match status" value="1"/>
</dbReference>
<dbReference type="PANTHER" id="PTHR35848:SF6">
    <property type="entry name" value="CUPIN TYPE-2 DOMAIN-CONTAINING PROTEIN"/>
    <property type="match status" value="1"/>
</dbReference>
<dbReference type="InterPro" id="IPR013096">
    <property type="entry name" value="Cupin_2"/>
</dbReference>
<keyword evidence="5" id="KW-1185">Reference proteome</keyword>
<dbReference type="OrthoDB" id="5592106at2"/>
<protein>
    <submittedName>
        <fullName evidence="4">Cupin domain-containing protein</fullName>
    </submittedName>
</protein>
<dbReference type="SUPFAM" id="SSF51182">
    <property type="entry name" value="RmlC-like cupins"/>
    <property type="match status" value="1"/>
</dbReference>
<reference evidence="4 5" key="1">
    <citation type="submission" date="2018-08" db="EMBL/GenBank/DDBJ databases">
        <title>Flavobacterium tibetense sp. nov., isolated from a wetland YonghuCo on Tibetan Plateau.</title>
        <authorList>
            <person name="Phurbu D."/>
            <person name="Lu H."/>
            <person name="Xing P."/>
        </authorList>
    </citation>
    <scope>NUCLEOTIDE SEQUENCE [LARGE SCALE GENOMIC DNA]</scope>
    <source>
        <strain evidence="4 5">DJC</strain>
    </source>
</reference>
<dbReference type="GO" id="GO:0046872">
    <property type="term" value="F:metal ion binding"/>
    <property type="evidence" value="ECO:0007669"/>
    <property type="project" value="UniProtKB-KW"/>
</dbReference>
<dbReference type="InterPro" id="IPR051610">
    <property type="entry name" value="GPI/OXD"/>
</dbReference>
<evidence type="ECO:0000256" key="2">
    <source>
        <dbReference type="SAM" id="MobiDB-lite"/>
    </source>
</evidence>
<keyword evidence="1" id="KW-0479">Metal-binding</keyword>
<feature type="domain" description="Cupin type-2" evidence="3">
    <location>
        <begin position="32"/>
        <end position="99"/>
    </location>
</feature>
<evidence type="ECO:0000313" key="4">
    <source>
        <dbReference type="EMBL" id="RGP37722.1"/>
    </source>
</evidence>
<dbReference type="Proteomes" id="UP000284547">
    <property type="component" value="Unassembled WGS sequence"/>
</dbReference>
<dbReference type="PANTHER" id="PTHR35848">
    <property type="entry name" value="OXALATE-BINDING PROTEIN"/>
    <property type="match status" value="1"/>
</dbReference>
<feature type="compositionally biased region" description="Pro residues" evidence="2">
    <location>
        <begin position="116"/>
        <end position="126"/>
    </location>
</feature>
<evidence type="ECO:0000259" key="3">
    <source>
        <dbReference type="Pfam" id="PF07883"/>
    </source>
</evidence>
<accession>A0A411Z3X0</accession>
<name>A0A411Z3X0_9RHOB</name>
<evidence type="ECO:0000313" key="5">
    <source>
        <dbReference type="Proteomes" id="UP000284547"/>
    </source>
</evidence>
<dbReference type="RefSeq" id="WP_147335635.1">
    <property type="nucleotide sequence ID" value="NZ_QWEY01000003.1"/>
</dbReference>
<organism evidence="4 5">
    <name type="scientific">Pseudotabrizicola alkalilacus</name>
    <dbReference type="NCBI Taxonomy" id="2305252"/>
    <lineage>
        <taxon>Bacteria</taxon>
        <taxon>Pseudomonadati</taxon>
        <taxon>Pseudomonadota</taxon>
        <taxon>Alphaproteobacteria</taxon>
        <taxon>Rhodobacterales</taxon>
        <taxon>Paracoccaceae</taxon>
        <taxon>Pseudotabrizicola</taxon>
    </lineage>
</organism>
<sequence>METWADAARGTVRWQSLFSAGVSPTDSLTCGVAHVAKGDTFTLHSHPQAEVYFGLSGQGTVMVDGIPFVLSPGVALFIPGGAVHGILCASEDMSWFYVFAADSFDEIAYSFQTAPPSAPQAPPSDLEPPGAQEYPHG</sequence>
<proteinExistence type="predicted"/>
<comment type="caution">
    <text evidence="4">The sequence shown here is derived from an EMBL/GenBank/DDBJ whole genome shotgun (WGS) entry which is preliminary data.</text>
</comment>
<dbReference type="InterPro" id="IPR014710">
    <property type="entry name" value="RmlC-like_jellyroll"/>
</dbReference>
<dbReference type="InterPro" id="IPR011051">
    <property type="entry name" value="RmlC_Cupin_sf"/>
</dbReference>
<evidence type="ECO:0000256" key="1">
    <source>
        <dbReference type="ARBA" id="ARBA00022723"/>
    </source>
</evidence>
<dbReference type="Gene3D" id="2.60.120.10">
    <property type="entry name" value="Jelly Rolls"/>
    <property type="match status" value="1"/>
</dbReference>
<dbReference type="EMBL" id="QWEY01000003">
    <property type="protein sequence ID" value="RGP37722.1"/>
    <property type="molecule type" value="Genomic_DNA"/>
</dbReference>
<feature type="region of interest" description="Disordered" evidence="2">
    <location>
        <begin position="114"/>
        <end position="137"/>
    </location>
</feature>
<gene>
    <name evidence="4" type="ORF">D1012_07350</name>
</gene>
<dbReference type="AlphaFoldDB" id="A0A411Z3X0"/>